<gene>
    <name evidence="1" type="ORF">Q7514_05345</name>
</gene>
<reference evidence="1 2" key="1">
    <citation type="submission" date="2023-07" db="EMBL/GenBank/DDBJ databases">
        <authorList>
            <person name="Girao M."/>
            <person name="Carvalho M.F."/>
        </authorList>
    </citation>
    <scope>NUCLEOTIDE SEQUENCE [LARGE SCALE GENOMIC DNA]</scope>
    <source>
        <strain evidence="1 2">YIM65754</strain>
    </source>
</reference>
<dbReference type="RefSeq" id="WP_330132215.1">
    <property type="nucleotide sequence ID" value="NZ_JAUTXY010000002.1"/>
</dbReference>
<proteinExistence type="predicted"/>
<evidence type="ECO:0000313" key="2">
    <source>
        <dbReference type="Proteomes" id="UP001336020"/>
    </source>
</evidence>
<sequence>MRLRDTPTVEVTGTLPCGPEQAWTLVTDIELPTGAEGELQRAEWLDGADGVAVGARFRGYNHSPQMGEWHTEPEVVEVEDGRRWVWRVGPAEAPIAFWGFEVDPTADGCVVRQWAKVGTGRSPFSDFIEQHPDREGEIVTYRLGVWHDAMTANVERLEQLAAALIRG</sequence>
<organism evidence="1 2">
    <name type="scientific">Rhodococcus artemisiae</name>
    <dbReference type="NCBI Taxonomy" id="714159"/>
    <lineage>
        <taxon>Bacteria</taxon>
        <taxon>Bacillati</taxon>
        <taxon>Actinomycetota</taxon>
        <taxon>Actinomycetes</taxon>
        <taxon>Mycobacteriales</taxon>
        <taxon>Nocardiaceae</taxon>
        <taxon>Rhodococcus</taxon>
    </lineage>
</organism>
<protein>
    <submittedName>
        <fullName evidence="1">SRPBCC family protein</fullName>
    </submittedName>
</protein>
<dbReference type="SUPFAM" id="SSF55961">
    <property type="entry name" value="Bet v1-like"/>
    <property type="match status" value="1"/>
</dbReference>
<accession>A0ABU7L5Y6</accession>
<dbReference type="Pfam" id="PF10604">
    <property type="entry name" value="Polyketide_cyc2"/>
    <property type="match status" value="1"/>
</dbReference>
<evidence type="ECO:0000313" key="1">
    <source>
        <dbReference type="EMBL" id="MEE2056951.1"/>
    </source>
</evidence>
<dbReference type="InterPro" id="IPR023393">
    <property type="entry name" value="START-like_dom_sf"/>
</dbReference>
<dbReference type="EMBL" id="JAUTXY010000002">
    <property type="protein sequence ID" value="MEE2056951.1"/>
    <property type="molecule type" value="Genomic_DNA"/>
</dbReference>
<name>A0ABU7L5Y6_9NOCA</name>
<keyword evidence="2" id="KW-1185">Reference proteome</keyword>
<dbReference type="InterPro" id="IPR019587">
    <property type="entry name" value="Polyketide_cyclase/dehydratase"/>
</dbReference>
<comment type="caution">
    <text evidence="1">The sequence shown here is derived from an EMBL/GenBank/DDBJ whole genome shotgun (WGS) entry which is preliminary data.</text>
</comment>
<dbReference type="CDD" id="cd07812">
    <property type="entry name" value="SRPBCC"/>
    <property type="match status" value="1"/>
</dbReference>
<dbReference type="Proteomes" id="UP001336020">
    <property type="component" value="Unassembled WGS sequence"/>
</dbReference>
<dbReference type="Gene3D" id="3.30.530.20">
    <property type="match status" value="1"/>
</dbReference>